<name>A0ABR0Q7N1_GOSAR</name>
<reference evidence="2 3" key="1">
    <citation type="submission" date="2023-03" db="EMBL/GenBank/DDBJ databases">
        <title>WGS of Gossypium arboreum.</title>
        <authorList>
            <person name="Yu D."/>
        </authorList>
    </citation>
    <scope>NUCLEOTIDE SEQUENCE [LARGE SCALE GENOMIC DNA]</scope>
    <source>
        <tissue evidence="2">Leaf</tissue>
    </source>
</reference>
<dbReference type="PANTHER" id="PTHR31635:SF196">
    <property type="entry name" value="REVERSE TRANSCRIPTASE DOMAIN-CONTAINING PROTEIN-RELATED"/>
    <property type="match status" value="1"/>
</dbReference>
<keyword evidence="3" id="KW-1185">Reference proteome</keyword>
<dbReference type="EMBL" id="JARKNE010000004">
    <property type="protein sequence ID" value="KAK5835246.1"/>
    <property type="molecule type" value="Genomic_DNA"/>
</dbReference>
<dbReference type="Pfam" id="PF00078">
    <property type="entry name" value="RVT_1"/>
    <property type="match status" value="1"/>
</dbReference>
<sequence>MHTKRGKKSWMTVKVDSEKAYDRLRWDFIEDTLLDVGFPLTLVNVAMECITSVSMQIVWNGRLSNEFVPNRGIRQGCPLSLDIFALCMERLEIEKIARSFIWGKIDSRKKMSLERLLTNVERCKRGASTDPSCPICGRAEESCTQFLRDYYQAREWTMRKRRENCRWSPPSTGSYKINVDGAHNPSSGFASSTAVAKYEHGLMKELLLEPCVFHLAPVKVVDRI</sequence>
<organism evidence="2 3">
    <name type="scientific">Gossypium arboreum</name>
    <name type="common">Tree cotton</name>
    <name type="synonym">Gossypium nanking</name>
    <dbReference type="NCBI Taxonomy" id="29729"/>
    <lineage>
        <taxon>Eukaryota</taxon>
        <taxon>Viridiplantae</taxon>
        <taxon>Streptophyta</taxon>
        <taxon>Embryophyta</taxon>
        <taxon>Tracheophyta</taxon>
        <taxon>Spermatophyta</taxon>
        <taxon>Magnoliopsida</taxon>
        <taxon>eudicotyledons</taxon>
        <taxon>Gunneridae</taxon>
        <taxon>Pentapetalae</taxon>
        <taxon>rosids</taxon>
        <taxon>malvids</taxon>
        <taxon>Malvales</taxon>
        <taxon>Malvaceae</taxon>
        <taxon>Malvoideae</taxon>
        <taxon>Gossypium</taxon>
    </lineage>
</organism>
<dbReference type="Proteomes" id="UP001358586">
    <property type="component" value="Chromosome 4"/>
</dbReference>
<dbReference type="PANTHER" id="PTHR31635">
    <property type="entry name" value="REVERSE TRANSCRIPTASE DOMAIN-CONTAINING PROTEIN-RELATED"/>
    <property type="match status" value="1"/>
</dbReference>
<evidence type="ECO:0000259" key="1">
    <source>
        <dbReference type="Pfam" id="PF00078"/>
    </source>
</evidence>
<dbReference type="InterPro" id="IPR000477">
    <property type="entry name" value="RT_dom"/>
</dbReference>
<feature type="domain" description="Reverse transcriptase" evidence="1">
    <location>
        <begin position="4"/>
        <end position="92"/>
    </location>
</feature>
<evidence type="ECO:0000313" key="3">
    <source>
        <dbReference type="Proteomes" id="UP001358586"/>
    </source>
</evidence>
<evidence type="ECO:0000313" key="2">
    <source>
        <dbReference type="EMBL" id="KAK5835246.1"/>
    </source>
</evidence>
<proteinExistence type="predicted"/>
<accession>A0ABR0Q7N1</accession>
<protein>
    <recommendedName>
        <fullName evidence="1">Reverse transcriptase domain-containing protein</fullName>
    </recommendedName>
</protein>
<comment type="caution">
    <text evidence="2">The sequence shown here is derived from an EMBL/GenBank/DDBJ whole genome shotgun (WGS) entry which is preliminary data.</text>
</comment>
<gene>
    <name evidence="2" type="ORF">PVK06_010933</name>
</gene>